<dbReference type="SUPFAM" id="SSF88946">
    <property type="entry name" value="Sigma2 domain of RNA polymerase sigma factors"/>
    <property type="match status" value="1"/>
</dbReference>
<feature type="domain" description="RNA polymerase sigma-70 region 2" evidence="5">
    <location>
        <begin position="19"/>
        <end position="78"/>
    </location>
</feature>
<proteinExistence type="inferred from homology"/>
<sequence>MPPPYVEAPAPHCDHTLTQELIHYFRSKLGCPEAAADLAQEAQLRLWQSARTQTIDNPRAYAFRVAANLVVDHLRRRRVQARVFDADADPEPSSGPEDWGAVPTPERTALDRERLEILSRAVNGLPPRCREVLVLRKFEGLDQAEIAARLGISRNMVEKHLRLALSRLQQSLDEA</sequence>
<evidence type="ECO:0000256" key="2">
    <source>
        <dbReference type="ARBA" id="ARBA00023015"/>
    </source>
</evidence>
<evidence type="ECO:0000259" key="5">
    <source>
        <dbReference type="Pfam" id="PF04542"/>
    </source>
</evidence>
<dbReference type="Gene3D" id="1.10.10.10">
    <property type="entry name" value="Winged helix-like DNA-binding domain superfamily/Winged helix DNA-binding domain"/>
    <property type="match status" value="1"/>
</dbReference>
<dbReference type="STRING" id="1760988.SAMN02949497_1488"/>
<comment type="similarity">
    <text evidence="1">Belongs to the sigma-70 factor family. ECF subfamily.</text>
</comment>
<feature type="domain" description="RNA polymerase sigma factor 70 region 4 type 2" evidence="6">
    <location>
        <begin position="116"/>
        <end position="168"/>
    </location>
</feature>
<dbReference type="InterPro" id="IPR013249">
    <property type="entry name" value="RNA_pol_sigma70_r4_t2"/>
</dbReference>
<evidence type="ECO:0000313" key="8">
    <source>
        <dbReference type="Proteomes" id="UP000192923"/>
    </source>
</evidence>
<dbReference type="Proteomes" id="UP000192923">
    <property type="component" value="Unassembled WGS sequence"/>
</dbReference>
<dbReference type="GO" id="GO:0016987">
    <property type="term" value="F:sigma factor activity"/>
    <property type="evidence" value="ECO:0007669"/>
    <property type="project" value="UniProtKB-KW"/>
</dbReference>
<dbReference type="SUPFAM" id="SSF88659">
    <property type="entry name" value="Sigma3 and sigma4 domains of RNA polymerase sigma factors"/>
    <property type="match status" value="1"/>
</dbReference>
<dbReference type="PANTHER" id="PTHR43133">
    <property type="entry name" value="RNA POLYMERASE ECF-TYPE SIGMA FACTO"/>
    <property type="match status" value="1"/>
</dbReference>
<dbReference type="InterPro" id="IPR036388">
    <property type="entry name" value="WH-like_DNA-bd_sf"/>
</dbReference>
<keyword evidence="4" id="KW-0804">Transcription</keyword>
<dbReference type="Pfam" id="PF08281">
    <property type="entry name" value="Sigma70_r4_2"/>
    <property type="match status" value="1"/>
</dbReference>
<dbReference type="EMBL" id="FXAM01000001">
    <property type="protein sequence ID" value="SMF94179.1"/>
    <property type="molecule type" value="Genomic_DNA"/>
</dbReference>
<dbReference type="InterPro" id="IPR039425">
    <property type="entry name" value="RNA_pol_sigma-70-like"/>
</dbReference>
<evidence type="ECO:0000313" key="7">
    <source>
        <dbReference type="EMBL" id="SMF94179.1"/>
    </source>
</evidence>
<gene>
    <name evidence="7" type="ORF">SAMN02949497_1488</name>
</gene>
<accession>A0A1Y6CU49</accession>
<dbReference type="NCBIfam" id="TIGR02937">
    <property type="entry name" value="sigma70-ECF"/>
    <property type="match status" value="1"/>
</dbReference>
<dbReference type="GO" id="GO:0003677">
    <property type="term" value="F:DNA binding"/>
    <property type="evidence" value="ECO:0007669"/>
    <property type="project" value="InterPro"/>
</dbReference>
<dbReference type="PANTHER" id="PTHR43133:SF63">
    <property type="entry name" value="RNA POLYMERASE SIGMA FACTOR FECI-RELATED"/>
    <property type="match status" value="1"/>
</dbReference>
<evidence type="ECO:0000259" key="6">
    <source>
        <dbReference type="Pfam" id="PF08281"/>
    </source>
</evidence>
<dbReference type="InterPro" id="IPR013325">
    <property type="entry name" value="RNA_pol_sigma_r2"/>
</dbReference>
<protein>
    <submittedName>
        <fullName evidence="7">RNA polymerase sigma-70 factor, ECF subfamily</fullName>
    </submittedName>
</protein>
<dbReference type="AlphaFoldDB" id="A0A1Y6CU49"/>
<name>A0A1Y6CU49_9GAMM</name>
<dbReference type="InterPro" id="IPR013324">
    <property type="entry name" value="RNA_pol_sigma_r3/r4-like"/>
</dbReference>
<reference evidence="7 8" key="1">
    <citation type="submission" date="2016-12" db="EMBL/GenBank/DDBJ databases">
        <authorList>
            <person name="Song W.-J."/>
            <person name="Kurnit D.M."/>
        </authorList>
    </citation>
    <scope>NUCLEOTIDE SEQUENCE [LARGE SCALE GENOMIC DNA]</scope>
    <source>
        <strain evidence="7 8">175</strain>
    </source>
</reference>
<dbReference type="Gene3D" id="1.10.1740.10">
    <property type="match status" value="1"/>
</dbReference>
<keyword evidence="2" id="KW-0805">Transcription regulation</keyword>
<dbReference type="GO" id="GO:0006352">
    <property type="term" value="P:DNA-templated transcription initiation"/>
    <property type="evidence" value="ECO:0007669"/>
    <property type="project" value="InterPro"/>
</dbReference>
<dbReference type="InterPro" id="IPR014284">
    <property type="entry name" value="RNA_pol_sigma-70_dom"/>
</dbReference>
<keyword evidence="8" id="KW-1185">Reference proteome</keyword>
<evidence type="ECO:0000256" key="3">
    <source>
        <dbReference type="ARBA" id="ARBA00023082"/>
    </source>
</evidence>
<evidence type="ECO:0000256" key="4">
    <source>
        <dbReference type="ARBA" id="ARBA00023163"/>
    </source>
</evidence>
<dbReference type="Pfam" id="PF04542">
    <property type="entry name" value="Sigma70_r2"/>
    <property type="match status" value="1"/>
</dbReference>
<dbReference type="InterPro" id="IPR007627">
    <property type="entry name" value="RNA_pol_sigma70_r2"/>
</dbReference>
<dbReference type="OrthoDB" id="9797134at2"/>
<organism evidence="7 8">
    <name type="scientific">Methylomagnum ishizawai</name>
    <dbReference type="NCBI Taxonomy" id="1760988"/>
    <lineage>
        <taxon>Bacteria</taxon>
        <taxon>Pseudomonadati</taxon>
        <taxon>Pseudomonadota</taxon>
        <taxon>Gammaproteobacteria</taxon>
        <taxon>Methylococcales</taxon>
        <taxon>Methylococcaceae</taxon>
        <taxon>Methylomagnum</taxon>
    </lineage>
</organism>
<keyword evidence="3" id="KW-0731">Sigma factor</keyword>
<dbReference type="RefSeq" id="WP_085211333.1">
    <property type="nucleotide sequence ID" value="NZ_FXAM01000001.1"/>
</dbReference>
<evidence type="ECO:0000256" key="1">
    <source>
        <dbReference type="ARBA" id="ARBA00010641"/>
    </source>
</evidence>
<dbReference type="CDD" id="cd06171">
    <property type="entry name" value="Sigma70_r4"/>
    <property type="match status" value="1"/>
</dbReference>